<dbReference type="Pfam" id="PF00561">
    <property type="entry name" value="Abhydrolase_1"/>
    <property type="match status" value="1"/>
</dbReference>
<dbReference type="Proteomes" id="UP000320333">
    <property type="component" value="Unassembled WGS sequence"/>
</dbReference>
<dbReference type="AlphaFoldDB" id="A0A507F1I7"/>
<gene>
    <name evidence="4" type="ORF">CcCBS67573_g06885</name>
</gene>
<dbReference type="STRING" id="246404.A0A507F1I7"/>
<evidence type="ECO:0000256" key="2">
    <source>
        <dbReference type="ARBA" id="ARBA00022801"/>
    </source>
</evidence>
<evidence type="ECO:0000256" key="1">
    <source>
        <dbReference type="ARBA" id="ARBA00008645"/>
    </source>
</evidence>
<evidence type="ECO:0000259" key="3">
    <source>
        <dbReference type="Pfam" id="PF00561"/>
    </source>
</evidence>
<dbReference type="PANTHER" id="PTHR43798">
    <property type="entry name" value="MONOACYLGLYCEROL LIPASE"/>
    <property type="match status" value="1"/>
</dbReference>
<protein>
    <recommendedName>
        <fullName evidence="3">AB hydrolase-1 domain-containing protein</fullName>
    </recommendedName>
</protein>
<reference evidence="4 5" key="1">
    <citation type="journal article" date="2019" name="Sci. Rep.">
        <title>Comparative genomics of chytrid fungi reveal insights into the obligate biotrophic and pathogenic lifestyle of Synchytrium endobioticum.</title>
        <authorList>
            <person name="van de Vossenberg B.T.L.H."/>
            <person name="Warris S."/>
            <person name="Nguyen H.D.T."/>
            <person name="van Gent-Pelzer M.P.E."/>
            <person name="Joly D.L."/>
            <person name="van de Geest H.C."/>
            <person name="Bonants P.J.M."/>
            <person name="Smith D.S."/>
            <person name="Levesque C.A."/>
            <person name="van der Lee T.A.J."/>
        </authorList>
    </citation>
    <scope>NUCLEOTIDE SEQUENCE [LARGE SCALE GENOMIC DNA]</scope>
    <source>
        <strain evidence="4 5">CBS 675.73</strain>
    </source>
</reference>
<organism evidence="4 5">
    <name type="scientific">Chytriomyces confervae</name>
    <dbReference type="NCBI Taxonomy" id="246404"/>
    <lineage>
        <taxon>Eukaryota</taxon>
        <taxon>Fungi</taxon>
        <taxon>Fungi incertae sedis</taxon>
        <taxon>Chytridiomycota</taxon>
        <taxon>Chytridiomycota incertae sedis</taxon>
        <taxon>Chytridiomycetes</taxon>
        <taxon>Chytridiales</taxon>
        <taxon>Chytriomycetaceae</taxon>
        <taxon>Chytriomyces</taxon>
    </lineage>
</organism>
<dbReference type="Gene3D" id="3.40.50.1820">
    <property type="entry name" value="alpha/beta hydrolase"/>
    <property type="match status" value="1"/>
</dbReference>
<dbReference type="SUPFAM" id="SSF53474">
    <property type="entry name" value="alpha/beta-Hydrolases"/>
    <property type="match status" value="1"/>
</dbReference>
<dbReference type="InterPro" id="IPR050266">
    <property type="entry name" value="AB_hydrolase_sf"/>
</dbReference>
<comment type="caution">
    <text evidence="4">The sequence shown here is derived from an EMBL/GenBank/DDBJ whole genome shotgun (WGS) entry which is preliminary data.</text>
</comment>
<accession>A0A507F1I7</accession>
<evidence type="ECO:0000313" key="5">
    <source>
        <dbReference type="Proteomes" id="UP000320333"/>
    </source>
</evidence>
<dbReference type="EMBL" id="QEAP01000319">
    <property type="protein sequence ID" value="TPX69356.1"/>
    <property type="molecule type" value="Genomic_DNA"/>
</dbReference>
<sequence>MPEASFTTFRGTRLQATTRGTPSPSAHNILALHGWLDNCATWDILLDAMFAKQPTAFFVVALDFAGHGLSDHRGPDADYLIYNYIEDVVSVIQSLQWTSFSLLGHSMGGGVATLAASLLAPNITSCITIEALGPVVRKSHSAHEQAKKAIQTRADLNKRASATSNLTRFQSIQEAVHVRMRTGIHPISEKGTRLLVERGVRRIEADTGDGAVEMYVWSSDPVAVKSSPVSFTEGGVQSFLSAIQCPVLNIYGDGGMFKWFNLHDRARLIKDFRVVHLKGSHHLHLEEATVERVADAILDFLADLLKPPKTALLSRL</sequence>
<dbReference type="OrthoDB" id="408373at2759"/>
<dbReference type="InterPro" id="IPR029058">
    <property type="entry name" value="AB_hydrolase_fold"/>
</dbReference>
<dbReference type="GO" id="GO:0016787">
    <property type="term" value="F:hydrolase activity"/>
    <property type="evidence" value="ECO:0007669"/>
    <property type="project" value="UniProtKB-KW"/>
</dbReference>
<evidence type="ECO:0000313" key="4">
    <source>
        <dbReference type="EMBL" id="TPX69356.1"/>
    </source>
</evidence>
<feature type="domain" description="AB hydrolase-1" evidence="3">
    <location>
        <begin position="29"/>
        <end position="287"/>
    </location>
</feature>
<proteinExistence type="inferred from homology"/>
<keyword evidence="2" id="KW-0378">Hydrolase</keyword>
<dbReference type="GO" id="GO:0016020">
    <property type="term" value="C:membrane"/>
    <property type="evidence" value="ECO:0007669"/>
    <property type="project" value="TreeGrafter"/>
</dbReference>
<comment type="similarity">
    <text evidence="1">Belongs to the AB hydrolase superfamily.</text>
</comment>
<name>A0A507F1I7_9FUNG</name>
<keyword evidence="5" id="KW-1185">Reference proteome</keyword>
<dbReference type="InterPro" id="IPR000073">
    <property type="entry name" value="AB_hydrolase_1"/>
</dbReference>
<dbReference type="PANTHER" id="PTHR43798:SF14">
    <property type="entry name" value="SERINE HYDROLASE-LIKE PROTEIN DDB_G0286239"/>
    <property type="match status" value="1"/>
</dbReference>